<feature type="region of interest" description="Disordered" evidence="1">
    <location>
        <begin position="1"/>
        <end position="39"/>
    </location>
</feature>
<dbReference type="Proteomes" id="UP001642483">
    <property type="component" value="Unassembled WGS sequence"/>
</dbReference>
<protein>
    <submittedName>
        <fullName evidence="2">Uncharacterized protein</fullName>
    </submittedName>
</protein>
<evidence type="ECO:0000313" key="3">
    <source>
        <dbReference type="Proteomes" id="UP001642483"/>
    </source>
</evidence>
<gene>
    <name evidence="2" type="ORF">CVLEPA_LOCUS1113</name>
</gene>
<proteinExistence type="predicted"/>
<accession>A0ABP0EYG6</accession>
<comment type="caution">
    <text evidence="2">The sequence shown here is derived from an EMBL/GenBank/DDBJ whole genome shotgun (WGS) entry which is preliminary data.</text>
</comment>
<feature type="compositionally biased region" description="Polar residues" evidence="1">
    <location>
        <begin position="10"/>
        <end position="20"/>
    </location>
</feature>
<organism evidence="2 3">
    <name type="scientific">Clavelina lepadiformis</name>
    <name type="common">Light-bulb sea squirt</name>
    <name type="synonym">Ascidia lepadiformis</name>
    <dbReference type="NCBI Taxonomy" id="159417"/>
    <lineage>
        <taxon>Eukaryota</taxon>
        <taxon>Metazoa</taxon>
        <taxon>Chordata</taxon>
        <taxon>Tunicata</taxon>
        <taxon>Ascidiacea</taxon>
        <taxon>Aplousobranchia</taxon>
        <taxon>Clavelinidae</taxon>
        <taxon>Clavelina</taxon>
    </lineage>
</organism>
<dbReference type="EMBL" id="CAWYQH010000001">
    <property type="protein sequence ID" value="CAK8672121.1"/>
    <property type="molecule type" value="Genomic_DNA"/>
</dbReference>
<sequence>MASVYYTKESCVTTMATSQNSSDSEGDDEDDDDDDDPRFVIELTNGSRKIVSVNRLEPYFELTAVSQTNQEFNVGTERQEVSHTLQKSQPDFRQAEYYSYQDFAELSLTLVFPFIEEHIFPYVVPSGKALCSSF</sequence>
<keyword evidence="3" id="KW-1185">Reference proteome</keyword>
<name>A0ABP0EYG6_CLALP</name>
<evidence type="ECO:0000256" key="1">
    <source>
        <dbReference type="SAM" id="MobiDB-lite"/>
    </source>
</evidence>
<evidence type="ECO:0000313" key="2">
    <source>
        <dbReference type="EMBL" id="CAK8672121.1"/>
    </source>
</evidence>
<reference evidence="2 3" key="1">
    <citation type="submission" date="2024-02" db="EMBL/GenBank/DDBJ databases">
        <authorList>
            <person name="Daric V."/>
            <person name="Darras S."/>
        </authorList>
    </citation>
    <scope>NUCLEOTIDE SEQUENCE [LARGE SCALE GENOMIC DNA]</scope>
</reference>
<feature type="compositionally biased region" description="Acidic residues" evidence="1">
    <location>
        <begin position="24"/>
        <end position="36"/>
    </location>
</feature>